<comment type="caution">
    <text evidence="2">The sequence shown here is derived from an EMBL/GenBank/DDBJ whole genome shotgun (WGS) entry which is preliminary data.</text>
</comment>
<dbReference type="OrthoDB" id="18481at2157"/>
<organism evidence="2 3">
    <name type="scientific">Methanobacterium formicicum (strain DSM 3637 / PP1)</name>
    <dbReference type="NCBI Taxonomy" id="1204725"/>
    <lineage>
        <taxon>Archaea</taxon>
        <taxon>Methanobacteriati</taxon>
        <taxon>Methanobacteriota</taxon>
        <taxon>Methanomada group</taxon>
        <taxon>Methanobacteria</taxon>
        <taxon>Methanobacteriales</taxon>
        <taxon>Methanobacteriaceae</taxon>
        <taxon>Methanobacterium</taxon>
    </lineage>
</organism>
<evidence type="ECO:0000259" key="1">
    <source>
        <dbReference type="SMART" id="SM00460"/>
    </source>
</evidence>
<evidence type="ECO:0000313" key="3">
    <source>
        <dbReference type="Proteomes" id="UP000007360"/>
    </source>
</evidence>
<dbReference type="Pfam" id="PF01841">
    <property type="entry name" value="Transglut_core"/>
    <property type="match status" value="1"/>
</dbReference>
<reference evidence="2 3" key="1">
    <citation type="journal article" date="2012" name="J. Bacteriol.">
        <title>Draft genome sequence of Methanobacterium formicicum DSM 3637, an archaebacterium isolated from the methane producer amoeba Pelomyxa palustris.</title>
        <authorList>
            <person name="Gutierrez G."/>
        </authorList>
    </citation>
    <scope>NUCLEOTIDE SEQUENCE [LARGE SCALE GENOMIC DNA]</scope>
    <source>
        <strain evidence="3">DSM 3637 / PP1</strain>
    </source>
</reference>
<evidence type="ECO:0000313" key="2">
    <source>
        <dbReference type="EMBL" id="EKF84637.1"/>
    </source>
</evidence>
<sequence>NGKSTSTTITVGSYTLPTSSSESLTTGTMTLDSYVDFASRLSEYIQSNGQAPPYGVIGLGQISYQSQIYLYSRILTSYANNGTLPTTITVKQWTNNNIPITEPSSVTIQQVLTAAQTVKNYIETNKALPSTVTVGTTTINMAQFLYLTTTATTLLNNGQPTSTTIGLGSYTLPTSSSESLTTELLLDDDYVDFAKRIADYIGSNGAAPAYGYANIGQVGYESQIYMYSRILSYYKTNGALPYNIVVKSWSASNIGTAGVNVQFSIADIAATATGVKNNVELYSYLPSTANVGGVKISIAQFLYLATKAVVQINSGNNSPITLENYNLPSSSSESITSSGAIGLSEYVDFASRINSYMVSNKIAPYTGVVSLGYLGYETQIYLFSQVLDSYANNGALPSSVSVNPWITVIYKIPAEYLVYIQPSNNCQSDNAQIIALANSITAGASTPYEKAVLIFNWVRDNIGYSFYYDTKYGAVGTLSAGSANCVDTSHLMIALLRASNIPARYVHGYCQFSSGSWYGHVWVQVYANGQWYTADATSSYNTFGSINNWNTATATVYGTYASLTF</sequence>
<dbReference type="PANTHER" id="PTHR33490:SF3">
    <property type="entry name" value="CONSERVED INTEGRAL MEMBRANE PROTEIN"/>
    <property type="match status" value="1"/>
</dbReference>
<dbReference type="InterPro" id="IPR002931">
    <property type="entry name" value="Transglutaminase-like"/>
</dbReference>
<feature type="domain" description="Transglutaminase-like" evidence="1">
    <location>
        <begin position="477"/>
        <end position="538"/>
    </location>
</feature>
<dbReference type="PANTHER" id="PTHR33490">
    <property type="entry name" value="BLR5614 PROTEIN-RELATED"/>
    <property type="match status" value="1"/>
</dbReference>
<keyword evidence="3" id="KW-1185">Reference proteome</keyword>
<dbReference type="AlphaFoldDB" id="K2R0D3"/>
<dbReference type="PATRIC" id="fig|1204725.3.peg.2556"/>
<feature type="non-terminal residue" evidence="2">
    <location>
        <position position="1"/>
    </location>
</feature>
<dbReference type="EMBL" id="AMPO01000016">
    <property type="protein sequence ID" value="EKF84637.1"/>
    <property type="molecule type" value="Genomic_DNA"/>
</dbReference>
<dbReference type="Gene3D" id="3.10.620.30">
    <property type="match status" value="1"/>
</dbReference>
<gene>
    <name evidence="2" type="ORF">A994_12727</name>
</gene>
<dbReference type="SMART" id="SM00460">
    <property type="entry name" value="TGc"/>
    <property type="match status" value="1"/>
</dbReference>
<dbReference type="InterPro" id="IPR038765">
    <property type="entry name" value="Papain-like_cys_pep_sf"/>
</dbReference>
<dbReference type="Proteomes" id="UP000007360">
    <property type="component" value="Unassembled WGS sequence"/>
</dbReference>
<name>K2R0D3_METFP</name>
<proteinExistence type="predicted"/>
<dbReference type="RefSeq" id="WP_004032081.1">
    <property type="nucleotide sequence ID" value="NZ_AMPO01000016.1"/>
</dbReference>
<accession>K2R0D3</accession>
<dbReference type="SUPFAM" id="SSF54001">
    <property type="entry name" value="Cysteine proteinases"/>
    <property type="match status" value="1"/>
</dbReference>
<protein>
    <submittedName>
        <fullName evidence="2">Transglutaminase domain-containing protein</fullName>
    </submittedName>
</protein>